<dbReference type="Gene3D" id="1.20.1440.230">
    <property type="entry name" value="NADH-ubiquinone oxidoreductase 51kDa subunit, iron-sulphur binding domain"/>
    <property type="match status" value="1"/>
</dbReference>
<organism evidence="7 8">
    <name type="scientific">Streptomyces melanosporofaciens</name>
    <dbReference type="NCBI Taxonomy" id="67327"/>
    <lineage>
        <taxon>Bacteria</taxon>
        <taxon>Bacillati</taxon>
        <taxon>Actinomycetota</taxon>
        <taxon>Actinomycetes</taxon>
        <taxon>Kitasatosporales</taxon>
        <taxon>Streptomycetaceae</taxon>
        <taxon>Streptomyces</taxon>
        <taxon>Streptomyces violaceusniger group</taxon>
    </lineage>
</organism>
<dbReference type="InterPro" id="IPR036249">
    <property type="entry name" value="Thioredoxin-like_sf"/>
</dbReference>
<dbReference type="GO" id="GO:0051539">
    <property type="term" value="F:4 iron, 4 sulfur cluster binding"/>
    <property type="evidence" value="ECO:0007669"/>
    <property type="project" value="UniProtKB-KW"/>
</dbReference>
<dbReference type="GO" id="GO:0046872">
    <property type="term" value="F:metal ion binding"/>
    <property type="evidence" value="ECO:0007669"/>
    <property type="project" value="UniProtKB-KW"/>
</dbReference>
<dbReference type="GO" id="GO:0008137">
    <property type="term" value="F:NADH dehydrogenase (ubiquinone) activity"/>
    <property type="evidence" value="ECO:0007669"/>
    <property type="project" value="InterPro"/>
</dbReference>
<dbReference type="Pfam" id="PF01257">
    <property type="entry name" value="2Fe-2S_thioredx"/>
    <property type="match status" value="1"/>
</dbReference>
<evidence type="ECO:0000313" key="8">
    <source>
        <dbReference type="Proteomes" id="UP000198609"/>
    </source>
</evidence>
<dbReference type="Gene3D" id="3.10.20.600">
    <property type="match status" value="1"/>
</dbReference>
<dbReference type="SUPFAM" id="SSF52833">
    <property type="entry name" value="Thioredoxin-like"/>
    <property type="match status" value="1"/>
</dbReference>
<keyword evidence="4" id="KW-0408">Iron</keyword>
<dbReference type="PANTHER" id="PTHR43578:SF3">
    <property type="entry name" value="NADH-QUINONE OXIDOREDUCTASE SUBUNIT F"/>
    <property type="match status" value="1"/>
</dbReference>
<dbReference type="SMART" id="SM00928">
    <property type="entry name" value="NADH_4Fe-4S"/>
    <property type="match status" value="1"/>
</dbReference>
<evidence type="ECO:0000313" key="7">
    <source>
        <dbReference type="EMBL" id="SEC82516.1"/>
    </source>
</evidence>
<feature type="domain" description="NADH-ubiquinone oxidoreductase 51kDa subunit iron-sulphur binding" evidence="6">
    <location>
        <begin position="528"/>
        <end position="575"/>
    </location>
</feature>
<keyword evidence="3" id="KW-0479">Metal-binding</keyword>
<sequence length="612" mass="64481">MDLRFGAGKPTDEERAAVDALLGPPESAWEGADDRNDTDLRWARGGREARERRELLLPGLHALNDRVGWISEGGLDYLCRRLTVPPAEGYGVATFYAMFAVKPRPATVVHVCTDLACAARGSARVCTELERDLGPAGSAGSGAVWQPSPCLGLCERAPAVLAIRAGEAPQAAVVAPATAEAVADAASAPHDAPAEPPAAVAVPQTGADGLVLLRRVGVVDPGSLDDYRTHGGYAALRRAFTLGPAGVIREVTEAGLVGRGGAAFPTGRKWSATAQQPDHPHYLVCNADESEPGTFKDRVLMEGDPYALIEAMTIAGYATGAHRGYLYLRGEYPRALRRLRTAIDRARARGFLGEDVMGQGFAFDIEIRRGAGAYICGEETAIFNSIEGRRGEPRSKPPFPVEKGLFGKPTAVNNVETLVNVLPILIEGAQAYARTGTGTSTGTKLFCVSGTVARPGVYELPFGATLGELLELAGPPETLRAVLLGGAAGGFVRPDELDVPLTFEGTRAAGTTLGSGVVLVLDDSVDLPRVLLRIAEFFRDESCGQCVPCRVGTVRQEEALHRIKDLTGAAAAGDIALLREVGQAMRDASICGLGQTAWNAVESAIDRLGAFK</sequence>
<comment type="similarity">
    <text evidence="1">Belongs to the complex I 51 kDa subunit family.</text>
</comment>
<gene>
    <name evidence="7" type="ORF">SAMN04490356_5674</name>
</gene>
<keyword evidence="8" id="KW-1185">Reference proteome</keyword>
<dbReference type="InterPro" id="IPR019554">
    <property type="entry name" value="Soluble_ligand-bd"/>
</dbReference>
<dbReference type="RefSeq" id="WP_093465674.1">
    <property type="nucleotide sequence ID" value="NZ_FNST01000002.1"/>
</dbReference>
<dbReference type="Pfam" id="PF01512">
    <property type="entry name" value="Complex1_51K"/>
    <property type="match status" value="1"/>
</dbReference>
<evidence type="ECO:0000256" key="3">
    <source>
        <dbReference type="ARBA" id="ARBA00022723"/>
    </source>
</evidence>
<evidence type="ECO:0000256" key="4">
    <source>
        <dbReference type="ARBA" id="ARBA00023004"/>
    </source>
</evidence>
<dbReference type="SUPFAM" id="SSF142019">
    <property type="entry name" value="Nqo1 FMN-binding domain-like"/>
    <property type="match status" value="1"/>
</dbReference>
<dbReference type="InterPro" id="IPR001949">
    <property type="entry name" value="NADH-UbQ_OxRdtase_51kDa_CS"/>
</dbReference>
<dbReference type="InterPro" id="IPR037207">
    <property type="entry name" value="Nuop51_4Fe4S-bd_sf"/>
</dbReference>
<dbReference type="SUPFAM" id="SSF142984">
    <property type="entry name" value="Nqo1 middle domain-like"/>
    <property type="match status" value="1"/>
</dbReference>
<dbReference type="PROSITE" id="PS00645">
    <property type="entry name" value="COMPLEX1_51K_2"/>
    <property type="match status" value="1"/>
</dbReference>
<keyword evidence="2" id="KW-0004">4Fe-4S</keyword>
<proteinExistence type="inferred from homology"/>
<dbReference type="PANTHER" id="PTHR43578">
    <property type="entry name" value="NADH-QUINONE OXIDOREDUCTASE SUBUNIT F"/>
    <property type="match status" value="1"/>
</dbReference>
<dbReference type="Pfam" id="PF10589">
    <property type="entry name" value="NADH_4Fe-4S"/>
    <property type="match status" value="1"/>
</dbReference>
<dbReference type="InterPro" id="IPR037225">
    <property type="entry name" value="Nuo51_FMN-bd_sf"/>
</dbReference>
<evidence type="ECO:0000256" key="2">
    <source>
        <dbReference type="ARBA" id="ARBA00022485"/>
    </source>
</evidence>
<dbReference type="Proteomes" id="UP000198609">
    <property type="component" value="Unassembled WGS sequence"/>
</dbReference>
<dbReference type="AlphaFoldDB" id="A0A1H4VNA3"/>
<dbReference type="EMBL" id="FNST01000002">
    <property type="protein sequence ID" value="SEC82516.1"/>
    <property type="molecule type" value="Genomic_DNA"/>
</dbReference>
<dbReference type="InterPro" id="IPR011538">
    <property type="entry name" value="Nuo51_FMN-bd"/>
</dbReference>
<dbReference type="SUPFAM" id="SSF140490">
    <property type="entry name" value="Nqo1C-terminal domain-like"/>
    <property type="match status" value="1"/>
</dbReference>
<name>A0A1H4VNA3_STRMJ</name>
<dbReference type="GO" id="GO:0010181">
    <property type="term" value="F:FMN binding"/>
    <property type="evidence" value="ECO:0007669"/>
    <property type="project" value="InterPro"/>
</dbReference>
<accession>A0A1H4VNA3</accession>
<dbReference type="Gene3D" id="3.40.50.11540">
    <property type="entry name" value="NADH-ubiquinone oxidoreductase 51kDa subunit"/>
    <property type="match status" value="1"/>
</dbReference>
<dbReference type="Gene3D" id="3.40.30.10">
    <property type="entry name" value="Glutaredoxin"/>
    <property type="match status" value="1"/>
</dbReference>
<dbReference type="InterPro" id="IPR019575">
    <property type="entry name" value="Nuop51_4Fe4S-bd"/>
</dbReference>
<dbReference type="Pfam" id="PF10531">
    <property type="entry name" value="SLBB"/>
    <property type="match status" value="1"/>
</dbReference>
<dbReference type="Gene3D" id="1.10.10.1590">
    <property type="entry name" value="NADH-quinone oxidoreductase subunit E"/>
    <property type="match status" value="1"/>
</dbReference>
<keyword evidence="5" id="KW-0411">Iron-sulfur</keyword>
<evidence type="ECO:0000256" key="5">
    <source>
        <dbReference type="ARBA" id="ARBA00023014"/>
    </source>
</evidence>
<reference evidence="8" key="1">
    <citation type="submission" date="2016-10" db="EMBL/GenBank/DDBJ databases">
        <authorList>
            <person name="Varghese N."/>
            <person name="Submissions S."/>
        </authorList>
    </citation>
    <scope>NUCLEOTIDE SEQUENCE [LARGE SCALE GENOMIC DNA]</scope>
    <source>
        <strain evidence="8">DSM 40318</strain>
    </source>
</reference>
<protein>
    <submittedName>
        <fullName evidence="7">NAD-dependent formate dehydrogenase flavoprotein subunit</fullName>
    </submittedName>
</protein>
<evidence type="ECO:0000259" key="6">
    <source>
        <dbReference type="SMART" id="SM00928"/>
    </source>
</evidence>
<dbReference type="FunFam" id="3.40.50.11540:FF:000001">
    <property type="entry name" value="NADH dehydrogenase [ubiquinone] flavoprotein 1, mitochondrial"/>
    <property type="match status" value="1"/>
</dbReference>
<dbReference type="InterPro" id="IPR041921">
    <property type="entry name" value="NuoE_N"/>
</dbReference>
<evidence type="ECO:0000256" key="1">
    <source>
        <dbReference type="ARBA" id="ARBA00007523"/>
    </source>
</evidence>
<dbReference type="Gene3D" id="6.10.250.1450">
    <property type="match status" value="1"/>
</dbReference>